<evidence type="ECO:0000259" key="12">
    <source>
        <dbReference type="Pfam" id="PF07715"/>
    </source>
</evidence>
<keyword evidence="7 8" id="KW-0998">Cell outer membrane</keyword>
<feature type="chain" id="PRO_5015715784" description="TonB-dependent receptor" evidence="10">
    <location>
        <begin position="29"/>
        <end position="870"/>
    </location>
</feature>
<keyword evidence="14" id="KW-1185">Reference proteome</keyword>
<dbReference type="InterPro" id="IPR039426">
    <property type="entry name" value="TonB-dep_rcpt-like"/>
</dbReference>
<dbReference type="GO" id="GO:0009279">
    <property type="term" value="C:cell outer membrane"/>
    <property type="evidence" value="ECO:0007669"/>
    <property type="project" value="UniProtKB-SubCell"/>
</dbReference>
<protein>
    <recommendedName>
        <fullName evidence="15">TonB-dependent receptor</fullName>
    </recommendedName>
</protein>
<keyword evidence="10" id="KW-0732">Signal</keyword>
<sequence>MKQLNKITRSLKLALMVGSTLSAQQVLAQQEDNNAQNNSADDVEVIQVSGIRASQAKNLNQKRFSDSIVDAITAEDIGKFPDKNVAESLQRIPGVTIQRQFGEGAAVSIRGVGNELTKTTLNGQNVASTGWFVLEPAKRSFNYELLPSELVGDLEVYKSSQADIAEGGVGGTVIVNTRKPLDLDPNTVYASLEGSYQSDSEETDPQLSGLYSWKNDDGNFGVLVSAVAQKRNLARQGNEAFWQWGAGPVGFEQERERSAFTTAVQYLPTDNLELVVNYMDMQMEADNTNYALWLTQADTTWGDTSATEEFLGSGDNITPVKGPIANAYYQARPREATMNSEVFDVEANYTGDGYELHLQAGKTTSDGGTDFEMVVDDAFFPASVVNNGTYDFTNGNQQWMFDSIESANGAVSDISDYDPGLLAMGTGPNFNRTPKTDEETYFQGDIEFNVDYGPIYAIKTGAKFVDHESTSLRFEYTQTDGFDNTFATSEYGQGLVDVGVEDQSILGLNVDAVKDWAKASITGQVEDLGAHSEIQEDNFAAYVMAKYQGDMIRGNFGLRYVTTDATSTFYVDGQRTNEKADYSQVLPSFNMAMDLADDVILRFSASRAMARPQYIDMYTNPDVRGTNDDLPNNQMWIKGNVGLLPFISDQFDLGIEWYFNDSSLLSAGLFQKDVKNFVNFSEYSAPASEIPFDLTGDEAANGWTVQEKDNGKTAKVRGLELQYQQDFGNGFGSILNYTYTDTDTDNDTFVDGNGVLSDSSPHVVNASAYYENDSFQVRVSYNWRDEYMIRETGSYGNRLHDDFGVLDLSATYHVTDNVDVKLDVNNLTEEHAKQFGNNAVPTFYSGFQDGFPLYEYVLARRITAGVSVRF</sequence>
<keyword evidence="2 8" id="KW-0813">Transport</keyword>
<dbReference type="SUPFAM" id="SSF56935">
    <property type="entry name" value="Porins"/>
    <property type="match status" value="1"/>
</dbReference>
<evidence type="ECO:0000313" key="14">
    <source>
        <dbReference type="Proteomes" id="UP000245728"/>
    </source>
</evidence>
<evidence type="ECO:0000259" key="11">
    <source>
        <dbReference type="Pfam" id="PF00593"/>
    </source>
</evidence>
<proteinExistence type="inferred from homology"/>
<evidence type="ECO:0000256" key="5">
    <source>
        <dbReference type="ARBA" id="ARBA00023077"/>
    </source>
</evidence>
<keyword evidence="5 9" id="KW-0798">TonB box</keyword>
<dbReference type="PANTHER" id="PTHR40980:SF3">
    <property type="entry name" value="TONB-DEPENDENT RECEPTOR-LIKE BETA-BARREL DOMAIN-CONTAINING PROTEIN"/>
    <property type="match status" value="1"/>
</dbReference>
<dbReference type="Pfam" id="PF07715">
    <property type="entry name" value="Plug"/>
    <property type="match status" value="1"/>
</dbReference>
<evidence type="ECO:0000256" key="4">
    <source>
        <dbReference type="ARBA" id="ARBA00022692"/>
    </source>
</evidence>
<evidence type="ECO:0008006" key="15">
    <source>
        <dbReference type="Google" id="ProtNLM"/>
    </source>
</evidence>
<dbReference type="RefSeq" id="WP_109339578.1">
    <property type="nucleotide sequence ID" value="NZ_CP029347.1"/>
</dbReference>
<keyword evidence="3 8" id="KW-1134">Transmembrane beta strand</keyword>
<feature type="signal peptide" evidence="10">
    <location>
        <begin position="1"/>
        <end position="28"/>
    </location>
</feature>
<evidence type="ECO:0000256" key="8">
    <source>
        <dbReference type="PROSITE-ProRule" id="PRU01360"/>
    </source>
</evidence>
<dbReference type="PANTHER" id="PTHR40980">
    <property type="entry name" value="PLUG DOMAIN-CONTAINING PROTEIN"/>
    <property type="match status" value="1"/>
</dbReference>
<dbReference type="PROSITE" id="PS52016">
    <property type="entry name" value="TONB_DEPENDENT_REC_3"/>
    <property type="match status" value="1"/>
</dbReference>
<evidence type="ECO:0000256" key="10">
    <source>
        <dbReference type="SAM" id="SignalP"/>
    </source>
</evidence>
<evidence type="ECO:0000256" key="7">
    <source>
        <dbReference type="ARBA" id="ARBA00023237"/>
    </source>
</evidence>
<comment type="subcellular location">
    <subcellularLocation>
        <location evidence="1 8">Cell outer membrane</location>
        <topology evidence="1 8">Multi-pass membrane protein</topology>
    </subcellularLocation>
</comment>
<dbReference type="AlphaFoldDB" id="A0A2S2E2U6"/>
<feature type="domain" description="TonB-dependent receptor-like beta-barrel" evidence="11">
    <location>
        <begin position="387"/>
        <end position="827"/>
    </location>
</feature>
<name>A0A2S2E2U6_9ALTE</name>
<reference evidence="13 14" key="1">
    <citation type="submission" date="2018-05" db="EMBL/GenBank/DDBJ databases">
        <title>Salinimonas sp. HMF8227 Genome sequencing and assembly.</title>
        <authorList>
            <person name="Kang H."/>
            <person name="Kang J."/>
            <person name="Cha I."/>
            <person name="Kim H."/>
            <person name="Joh K."/>
        </authorList>
    </citation>
    <scope>NUCLEOTIDE SEQUENCE [LARGE SCALE GENOMIC DNA]</scope>
    <source>
        <strain evidence="13 14">HMF8227</strain>
    </source>
</reference>
<dbReference type="KEGG" id="salh:HMF8227_01493"/>
<dbReference type="Pfam" id="PF00593">
    <property type="entry name" value="TonB_dep_Rec_b-barrel"/>
    <property type="match status" value="1"/>
</dbReference>
<gene>
    <name evidence="13" type="ORF">HMF8227_01493</name>
</gene>
<evidence type="ECO:0000256" key="1">
    <source>
        <dbReference type="ARBA" id="ARBA00004571"/>
    </source>
</evidence>
<dbReference type="InterPro" id="IPR037066">
    <property type="entry name" value="Plug_dom_sf"/>
</dbReference>
<evidence type="ECO:0000256" key="3">
    <source>
        <dbReference type="ARBA" id="ARBA00022452"/>
    </source>
</evidence>
<organism evidence="13 14">
    <name type="scientific">Saliniradius amylolyticus</name>
    <dbReference type="NCBI Taxonomy" id="2183582"/>
    <lineage>
        <taxon>Bacteria</taxon>
        <taxon>Pseudomonadati</taxon>
        <taxon>Pseudomonadota</taxon>
        <taxon>Gammaproteobacteria</taxon>
        <taxon>Alteromonadales</taxon>
        <taxon>Alteromonadaceae</taxon>
        <taxon>Saliniradius</taxon>
    </lineage>
</organism>
<dbReference type="InterPro" id="IPR000531">
    <property type="entry name" value="Beta-barrel_TonB"/>
</dbReference>
<evidence type="ECO:0000256" key="6">
    <source>
        <dbReference type="ARBA" id="ARBA00023136"/>
    </source>
</evidence>
<dbReference type="InterPro" id="IPR010104">
    <property type="entry name" value="TonB_rcpt_bac"/>
</dbReference>
<dbReference type="Gene3D" id="2.170.130.10">
    <property type="entry name" value="TonB-dependent receptor, plug domain"/>
    <property type="match status" value="1"/>
</dbReference>
<dbReference type="CDD" id="cd01347">
    <property type="entry name" value="ligand_gated_channel"/>
    <property type="match status" value="1"/>
</dbReference>
<accession>A0A2S2E2U6</accession>
<keyword evidence="4 8" id="KW-0812">Transmembrane</keyword>
<evidence type="ECO:0000256" key="9">
    <source>
        <dbReference type="RuleBase" id="RU003357"/>
    </source>
</evidence>
<dbReference type="InterPro" id="IPR012910">
    <property type="entry name" value="Plug_dom"/>
</dbReference>
<dbReference type="NCBIfam" id="TIGR01782">
    <property type="entry name" value="TonB-Xanth-Caul"/>
    <property type="match status" value="1"/>
</dbReference>
<keyword evidence="6 8" id="KW-0472">Membrane</keyword>
<dbReference type="Proteomes" id="UP000245728">
    <property type="component" value="Chromosome"/>
</dbReference>
<evidence type="ECO:0000313" key="13">
    <source>
        <dbReference type="EMBL" id="AWL11968.1"/>
    </source>
</evidence>
<dbReference type="EMBL" id="CP029347">
    <property type="protein sequence ID" value="AWL11968.1"/>
    <property type="molecule type" value="Genomic_DNA"/>
</dbReference>
<dbReference type="InterPro" id="IPR036942">
    <property type="entry name" value="Beta-barrel_TonB_sf"/>
</dbReference>
<evidence type="ECO:0000256" key="2">
    <source>
        <dbReference type="ARBA" id="ARBA00022448"/>
    </source>
</evidence>
<feature type="domain" description="TonB-dependent receptor plug" evidence="12">
    <location>
        <begin position="64"/>
        <end position="172"/>
    </location>
</feature>
<dbReference type="OrthoDB" id="8727862at2"/>
<comment type="similarity">
    <text evidence="8 9">Belongs to the TonB-dependent receptor family.</text>
</comment>
<dbReference type="Gene3D" id="2.40.170.20">
    <property type="entry name" value="TonB-dependent receptor, beta-barrel domain"/>
    <property type="match status" value="1"/>
</dbReference>